<feature type="transmembrane region" description="Helical" evidence="6">
    <location>
        <begin position="6"/>
        <end position="34"/>
    </location>
</feature>
<dbReference type="InterPro" id="IPR005496">
    <property type="entry name" value="Integral_membrane_TerC"/>
</dbReference>
<gene>
    <name evidence="7" type="ORF">LZC94_30145</name>
</gene>
<evidence type="ECO:0000256" key="5">
    <source>
        <dbReference type="ARBA" id="ARBA00023136"/>
    </source>
</evidence>
<name>A0ABZ2LSZ7_9BACT</name>
<evidence type="ECO:0000256" key="4">
    <source>
        <dbReference type="ARBA" id="ARBA00022989"/>
    </source>
</evidence>
<evidence type="ECO:0000256" key="6">
    <source>
        <dbReference type="SAM" id="Phobius"/>
    </source>
</evidence>
<keyword evidence="5 6" id="KW-0472">Membrane</keyword>
<feature type="transmembrane region" description="Helical" evidence="6">
    <location>
        <begin position="188"/>
        <end position="207"/>
    </location>
</feature>
<evidence type="ECO:0000256" key="3">
    <source>
        <dbReference type="ARBA" id="ARBA00022692"/>
    </source>
</evidence>
<comment type="subcellular location">
    <subcellularLocation>
        <location evidence="1">Membrane</location>
        <topology evidence="1">Multi-pass membrane protein</topology>
    </subcellularLocation>
</comment>
<protein>
    <submittedName>
        <fullName evidence="7">TerC family protein</fullName>
    </submittedName>
</protein>
<proteinExistence type="inferred from homology"/>
<evidence type="ECO:0000256" key="1">
    <source>
        <dbReference type="ARBA" id="ARBA00004141"/>
    </source>
</evidence>
<feature type="transmembrane region" description="Helical" evidence="6">
    <location>
        <begin position="213"/>
        <end position="230"/>
    </location>
</feature>
<feature type="transmembrane region" description="Helical" evidence="6">
    <location>
        <begin position="155"/>
        <end position="176"/>
    </location>
</feature>
<dbReference type="Pfam" id="PF03741">
    <property type="entry name" value="TerC"/>
    <property type="match status" value="1"/>
</dbReference>
<reference evidence="7 8" key="1">
    <citation type="submission" date="2021-12" db="EMBL/GenBank/DDBJ databases">
        <title>Discovery of the Pendulisporaceae a myxobacterial family with distinct sporulation behavior and unique specialized metabolism.</title>
        <authorList>
            <person name="Garcia R."/>
            <person name="Popoff A."/>
            <person name="Bader C.D."/>
            <person name="Loehr J."/>
            <person name="Walesch S."/>
            <person name="Walt C."/>
            <person name="Boldt J."/>
            <person name="Bunk B."/>
            <person name="Haeckl F.J.F.P.J."/>
            <person name="Gunesch A.P."/>
            <person name="Birkelbach J."/>
            <person name="Nuebel U."/>
            <person name="Pietschmann T."/>
            <person name="Bach T."/>
            <person name="Mueller R."/>
        </authorList>
    </citation>
    <scope>NUCLEOTIDE SEQUENCE [LARGE SCALE GENOMIC DNA]</scope>
    <source>
        <strain evidence="7 8">MSr11954</strain>
    </source>
</reference>
<accession>A0ABZ2LSZ7</accession>
<feature type="transmembrane region" description="Helical" evidence="6">
    <location>
        <begin position="46"/>
        <end position="63"/>
    </location>
</feature>
<dbReference type="RefSeq" id="WP_394821721.1">
    <property type="nucleotide sequence ID" value="NZ_CP089984.1"/>
</dbReference>
<dbReference type="EMBL" id="CP089984">
    <property type="protein sequence ID" value="WXB12102.1"/>
    <property type="molecule type" value="Genomic_DNA"/>
</dbReference>
<keyword evidence="4 6" id="KW-1133">Transmembrane helix</keyword>
<organism evidence="7 8">
    <name type="scientific">Pendulispora albinea</name>
    <dbReference type="NCBI Taxonomy" id="2741071"/>
    <lineage>
        <taxon>Bacteria</taxon>
        <taxon>Pseudomonadati</taxon>
        <taxon>Myxococcota</taxon>
        <taxon>Myxococcia</taxon>
        <taxon>Myxococcales</taxon>
        <taxon>Sorangiineae</taxon>
        <taxon>Pendulisporaceae</taxon>
        <taxon>Pendulispora</taxon>
    </lineage>
</organism>
<keyword evidence="3 6" id="KW-0812">Transmembrane</keyword>
<evidence type="ECO:0000313" key="8">
    <source>
        <dbReference type="Proteomes" id="UP001370348"/>
    </source>
</evidence>
<dbReference type="Proteomes" id="UP001370348">
    <property type="component" value="Chromosome"/>
</dbReference>
<dbReference type="PANTHER" id="PTHR30238">
    <property type="entry name" value="MEMBRANE BOUND PREDICTED REDOX MODULATOR"/>
    <property type="match status" value="1"/>
</dbReference>
<dbReference type="PANTHER" id="PTHR30238:SF4">
    <property type="entry name" value="SLL1022 PROTEIN"/>
    <property type="match status" value="1"/>
</dbReference>
<evidence type="ECO:0000256" key="2">
    <source>
        <dbReference type="ARBA" id="ARBA00007511"/>
    </source>
</evidence>
<sequence>MLTDPATWGALLSLAAMEIVLGIDNIIFVAILVARVSDEQREKIRKLGIGLALIFRLGLLLTIKWMMGLTSTLMTIPIWQNEISGRDLILIGGGLFLIGKSSHEIYQKLEGQPADGPAAPPKASSAASVLLQIIGIDIVFSLDSVITAVGMANELWIMIVAMIAAVGVMLAFARAVGDFVERHPSVKLLALAFLLLIGFVLLGEGFGQHISKGFIYFAMAFALGVELLNMRFRNKQAAAASAVRLHSKYEDNP</sequence>
<comment type="similarity">
    <text evidence="2">Belongs to the TerC family.</text>
</comment>
<evidence type="ECO:0000313" key="7">
    <source>
        <dbReference type="EMBL" id="WXB12102.1"/>
    </source>
</evidence>
<keyword evidence="8" id="KW-1185">Reference proteome</keyword>